<sequence length="57" mass="6603">MAAFLSHAPPRSRPSLDDSNMWAFLRDRRKLERQQNDFIVAILGDERASDFGVRDAR</sequence>
<evidence type="ECO:0000313" key="2">
    <source>
        <dbReference type="Proteomes" id="UP000054845"/>
    </source>
</evidence>
<reference evidence="1 2" key="1">
    <citation type="submission" date="2014-09" db="EMBL/GenBank/DDBJ databases">
        <authorList>
            <person name="Magalhaes I.L.F."/>
            <person name="Oliveira U."/>
            <person name="Santos F.R."/>
            <person name="Vidigal T.H.D.A."/>
            <person name="Brescovit A.D."/>
            <person name="Santos A.J."/>
        </authorList>
    </citation>
    <scope>NUCLEOTIDE SEQUENCE [LARGE SCALE GENOMIC DNA]</scope>
</reference>
<proteinExistence type="predicted"/>
<evidence type="ECO:0000313" key="1">
    <source>
        <dbReference type="EMBL" id="CEH18419.1"/>
    </source>
</evidence>
<protein>
    <submittedName>
        <fullName evidence="1">Uncharacterized protein</fullName>
    </submittedName>
</protein>
<dbReference type="Proteomes" id="UP000054845">
    <property type="component" value="Unassembled WGS sequence"/>
</dbReference>
<accession>A0A0P1BQ17</accession>
<organism evidence="1 2">
    <name type="scientific">Ceraceosorus bombacis</name>
    <dbReference type="NCBI Taxonomy" id="401625"/>
    <lineage>
        <taxon>Eukaryota</taxon>
        <taxon>Fungi</taxon>
        <taxon>Dikarya</taxon>
        <taxon>Basidiomycota</taxon>
        <taxon>Ustilaginomycotina</taxon>
        <taxon>Exobasidiomycetes</taxon>
        <taxon>Ceraceosorales</taxon>
        <taxon>Ceraceosoraceae</taxon>
        <taxon>Ceraceosorus</taxon>
    </lineage>
</organism>
<name>A0A0P1BQ17_9BASI</name>
<dbReference type="AlphaFoldDB" id="A0A0P1BQ17"/>
<dbReference type="EMBL" id="CCYA01000270">
    <property type="protein sequence ID" value="CEH18419.1"/>
    <property type="molecule type" value="Genomic_DNA"/>
</dbReference>
<keyword evidence="2" id="KW-1185">Reference proteome</keyword>